<gene>
    <name evidence="2" type="ORF">F5972_08425</name>
</gene>
<evidence type="ECO:0000313" key="2">
    <source>
        <dbReference type="EMBL" id="KAA9379668.1"/>
    </source>
</evidence>
<accession>A0A5J5K797</accession>
<sequence length="365" mass="40548">MNTPTPAATTPAEQGGTVETLAGLNAFTAAMADAPHLGHILWYSVFEPQAPVSRDQLELWFRQLGLDETFLPPAIRQIDAFEQITGPRGVHASYRLAHAHGEAPVTTTRRRNRRDDDSRTLGVTLMIRHVSREDNKLVRNLVREVRDENASELEYDPRLATIEFWRDPAQTGVPGAGVLNIEPNETAIALLCESEQAKVRAVLDEVRETYAQACRYYTTDRLRAVVRTYVEGLSAVKVRPSGGVYFVHRYHDGAIDALKGLVDRLGGDSELVRVPLPDTAEQRDMVVRAITTKAKEDLQKLAADIATANRDGATEAHMQGLVKRFQELQKQADEHERMLATSLGETQDALKVVHAQVSTLLVSTW</sequence>
<evidence type="ECO:0000313" key="3">
    <source>
        <dbReference type="Proteomes" id="UP000327011"/>
    </source>
</evidence>
<comment type="caution">
    <text evidence="2">The sequence shown here is derived from an EMBL/GenBank/DDBJ whole genome shotgun (WGS) entry which is preliminary data.</text>
</comment>
<dbReference type="AlphaFoldDB" id="A0A5J5K797"/>
<dbReference type="RefSeq" id="WP_150932857.1">
    <property type="nucleotide sequence ID" value="NZ_VYTZ01000003.1"/>
</dbReference>
<protein>
    <submittedName>
        <fullName evidence="2">Uncharacterized protein</fullName>
    </submittedName>
</protein>
<proteinExistence type="predicted"/>
<reference evidence="2 3" key="1">
    <citation type="submission" date="2019-09" db="EMBL/GenBank/DDBJ databases">
        <title>Screening of Novel Bioactive Compounds from Soil-Associated.</title>
        <authorList>
            <person name="Gong X."/>
        </authorList>
    </citation>
    <scope>NUCLEOTIDE SEQUENCE [LARGE SCALE GENOMIC DNA]</scope>
    <source>
        <strain evidence="2 3">Gxj-6</strain>
    </source>
</reference>
<keyword evidence="1" id="KW-0175">Coiled coil</keyword>
<dbReference type="InterPro" id="IPR046632">
    <property type="entry name" value="DUF6744"/>
</dbReference>
<name>A0A5J5K797_9ACTN</name>
<dbReference type="Pfam" id="PF20529">
    <property type="entry name" value="DUF6744"/>
    <property type="match status" value="1"/>
</dbReference>
<keyword evidence="3" id="KW-1185">Reference proteome</keyword>
<dbReference type="Proteomes" id="UP000327011">
    <property type="component" value="Unassembled WGS sequence"/>
</dbReference>
<dbReference type="EMBL" id="VYTZ01000003">
    <property type="protein sequence ID" value="KAA9379668.1"/>
    <property type="molecule type" value="Genomic_DNA"/>
</dbReference>
<feature type="coiled-coil region" evidence="1">
    <location>
        <begin position="291"/>
        <end position="345"/>
    </location>
</feature>
<organism evidence="2 3">
    <name type="scientific">Microbispora cellulosiformans</name>
    <dbReference type="NCBI Taxonomy" id="2614688"/>
    <lineage>
        <taxon>Bacteria</taxon>
        <taxon>Bacillati</taxon>
        <taxon>Actinomycetota</taxon>
        <taxon>Actinomycetes</taxon>
        <taxon>Streptosporangiales</taxon>
        <taxon>Streptosporangiaceae</taxon>
        <taxon>Microbispora</taxon>
    </lineage>
</organism>
<evidence type="ECO:0000256" key="1">
    <source>
        <dbReference type="SAM" id="Coils"/>
    </source>
</evidence>